<organism evidence="2 3">
    <name type="scientific">Alectoria fallacina</name>
    <dbReference type="NCBI Taxonomy" id="1903189"/>
    <lineage>
        <taxon>Eukaryota</taxon>
        <taxon>Fungi</taxon>
        <taxon>Dikarya</taxon>
        <taxon>Ascomycota</taxon>
        <taxon>Pezizomycotina</taxon>
        <taxon>Lecanoromycetes</taxon>
        <taxon>OSLEUM clade</taxon>
        <taxon>Lecanoromycetidae</taxon>
        <taxon>Lecanorales</taxon>
        <taxon>Lecanorineae</taxon>
        <taxon>Parmeliaceae</taxon>
        <taxon>Alectoria</taxon>
    </lineage>
</organism>
<accession>A0A8H3IQD4</accession>
<protein>
    <recommendedName>
        <fullName evidence="4">S-adenosyl-L-methionine-dependent methyltransferase</fullName>
    </recommendedName>
</protein>
<dbReference type="InterPro" id="IPR029063">
    <property type="entry name" value="SAM-dependent_MTases_sf"/>
</dbReference>
<dbReference type="AlphaFoldDB" id="A0A8H3IQD4"/>
<dbReference type="OrthoDB" id="10017101at2759"/>
<evidence type="ECO:0000256" key="1">
    <source>
        <dbReference type="SAM" id="MobiDB-lite"/>
    </source>
</evidence>
<dbReference type="Gene3D" id="3.40.50.150">
    <property type="entry name" value="Vaccinia Virus protein VP39"/>
    <property type="match status" value="1"/>
</dbReference>
<name>A0A8H3IQD4_9LECA</name>
<dbReference type="CDD" id="cd02440">
    <property type="entry name" value="AdoMet_MTases"/>
    <property type="match status" value="1"/>
</dbReference>
<evidence type="ECO:0008006" key="4">
    <source>
        <dbReference type="Google" id="ProtNLM"/>
    </source>
</evidence>
<dbReference type="SUPFAM" id="SSF53335">
    <property type="entry name" value="S-adenosyl-L-methionine-dependent methyltransferases"/>
    <property type="match status" value="1"/>
</dbReference>
<feature type="compositionally biased region" description="Polar residues" evidence="1">
    <location>
        <begin position="9"/>
        <end position="21"/>
    </location>
</feature>
<reference evidence="2" key="1">
    <citation type="submission" date="2021-03" db="EMBL/GenBank/DDBJ databases">
        <authorList>
            <person name="Tagirdzhanova G."/>
        </authorList>
    </citation>
    <scope>NUCLEOTIDE SEQUENCE</scope>
</reference>
<dbReference type="GO" id="GO:0008168">
    <property type="term" value="F:methyltransferase activity"/>
    <property type="evidence" value="ECO:0007669"/>
    <property type="project" value="TreeGrafter"/>
</dbReference>
<comment type="caution">
    <text evidence="2">The sequence shown here is derived from an EMBL/GenBank/DDBJ whole genome shotgun (WGS) entry which is preliminary data.</text>
</comment>
<feature type="region of interest" description="Disordered" evidence="1">
    <location>
        <begin position="1"/>
        <end position="23"/>
    </location>
</feature>
<proteinExistence type="predicted"/>
<dbReference type="EMBL" id="CAJPDR010000444">
    <property type="protein sequence ID" value="CAF9936472.1"/>
    <property type="molecule type" value="Genomic_DNA"/>
</dbReference>
<sequence length="293" mass="32233">MAPPAPQRSFHTTDTEYNLPNDSPEHARLEEQAAGYAELMHNRVIHAPLSHPQRLLDIGCGTGAVTHHLGTTYPAADRIYGIDLSPVPNINRPGESPGNISFIQGDVRKLSKTDQRLAPGSFDYVFSRLLICGMTDWAGYMRDTVAPLLKPGGWVEVQDLDYVWYKHGHVCSGEWKWLRAINEGAKRKGMDLSCGSNAAKYMREAGLVDVSVKRYGAPFGTWAVKQRPESERIGAAQAEGIGPLYEVIVPRLAQGLGLSESEVQGLVGESSECLRAEDGKEWVVHVTVGRRPF</sequence>
<gene>
    <name evidence="2" type="ORF">ALECFALPRED_006862</name>
</gene>
<dbReference type="PANTHER" id="PTHR43591:SF24">
    <property type="entry name" value="2-METHOXY-6-POLYPRENYL-1,4-BENZOQUINOL METHYLASE, MITOCHONDRIAL"/>
    <property type="match status" value="1"/>
</dbReference>
<dbReference type="PANTHER" id="PTHR43591">
    <property type="entry name" value="METHYLTRANSFERASE"/>
    <property type="match status" value="1"/>
</dbReference>
<evidence type="ECO:0000313" key="3">
    <source>
        <dbReference type="Proteomes" id="UP000664203"/>
    </source>
</evidence>
<dbReference type="Pfam" id="PF13489">
    <property type="entry name" value="Methyltransf_23"/>
    <property type="match status" value="1"/>
</dbReference>
<keyword evidence="3" id="KW-1185">Reference proteome</keyword>
<evidence type="ECO:0000313" key="2">
    <source>
        <dbReference type="EMBL" id="CAF9936472.1"/>
    </source>
</evidence>
<dbReference type="Proteomes" id="UP000664203">
    <property type="component" value="Unassembled WGS sequence"/>
</dbReference>